<evidence type="ECO:0000313" key="12">
    <source>
        <dbReference type="Proteomes" id="UP000501094"/>
    </source>
</evidence>
<gene>
    <name evidence="9" type="primary">hisC</name>
    <name evidence="11" type="ORF">E5R92_05245</name>
</gene>
<dbReference type="InterPro" id="IPR005861">
    <property type="entry name" value="HisP_aminotrans"/>
</dbReference>
<keyword evidence="12" id="KW-1185">Reference proteome</keyword>
<evidence type="ECO:0000256" key="9">
    <source>
        <dbReference type="HAMAP-Rule" id="MF_01023"/>
    </source>
</evidence>
<dbReference type="GO" id="GO:0000105">
    <property type="term" value="P:L-histidine biosynthetic process"/>
    <property type="evidence" value="ECO:0007669"/>
    <property type="project" value="UniProtKB-UniRule"/>
</dbReference>
<dbReference type="EMBL" id="CP038852">
    <property type="protein sequence ID" value="QIZ21185.1"/>
    <property type="molecule type" value="Genomic_DNA"/>
</dbReference>
<protein>
    <recommendedName>
        <fullName evidence="9">Histidinol-phosphate aminotransferase</fullName>
        <ecNumber evidence="9">2.6.1.9</ecNumber>
    </recommendedName>
    <alternativeName>
        <fullName evidence="9">Imidazole acetol-phosphate transaminase</fullName>
    </alternativeName>
</protein>
<dbReference type="InterPro" id="IPR050106">
    <property type="entry name" value="HistidinolP_aminotransfase"/>
</dbReference>
<dbReference type="InterPro" id="IPR004839">
    <property type="entry name" value="Aminotransferase_I/II_large"/>
</dbReference>
<comment type="subunit">
    <text evidence="4 9">Homodimer.</text>
</comment>
<evidence type="ECO:0000256" key="2">
    <source>
        <dbReference type="ARBA" id="ARBA00005011"/>
    </source>
</evidence>
<proteinExistence type="inferred from homology"/>
<dbReference type="Pfam" id="PF00155">
    <property type="entry name" value="Aminotran_1_2"/>
    <property type="match status" value="1"/>
</dbReference>
<evidence type="ECO:0000256" key="4">
    <source>
        <dbReference type="ARBA" id="ARBA00011738"/>
    </source>
</evidence>
<keyword evidence="5 9" id="KW-0032">Aminotransferase</keyword>
<dbReference type="PANTHER" id="PTHR43643">
    <property type="entry name" value="HISTIDINOL-PHOSPHATE AMINOTRANSFERASE 2"/>
    <property type="match status" value="1"/>
</dbReference>
<reference evidence="11 12" key="1">
    <citation type="journal article" date="2020" name="Nat. Microbiol.">
        <title>Lysogenic host-virus interactions in SAR11 marine bacteria.</title>
        <authorList>
            <person name="Morris R.M."/>
            <person name="Cain K.R."/>
            <person name="Hvorecny K.L."/>
            <person name="Kollman J.M."/>
        </authorList>
    </citation>
    <scope>NUCLEOTIDE SEQUENCE [LARGE SCALE GENOMIC DNA]</scope>
    <source>
        <strain evidence="11 12">NP1</strain>
    </source>
</reference>
<dbReference type="RefSeq" id="WP_168607044.1">
    <property type="nucleotide sequence ID" value="NZ_CP038852.1"/>
</dbReference>
<comment type="pathway">
    <text evidence="2 9">Amino-acid biosynthesis; L-histidine biosynthesis; L-histidine from 5-phospho-alpha-D-ribose 1-diphosphate: step 7/9.</text>
</comment>
<dbReference type="UniPathway" id="UPA00031">
    <property type="reaction ID" value="UER00012"/>
</dbReference>
<keyword evidence="9" id="KW-0028">Amino-acid biosynthesis</keyword>
<evidence type="ECO:0000259" key="10">
    <source>
        <dbReference type="Pfam" id="PF00155"/>
    </source>
</evidence>
<dbReference type="SUPFAM" id="SSF53383">
    <property type="entry name" value="PLP-dependent transferases"/>
    <property type="match status" value="1"/>
</dbReference>
<dbReference type="AlphaFoldDB" id="A0A6H1Q4L4"/>
<evidence type="ECO:0000256" key="3">
    <source>
        <dbReference type="ARBA" id="ARBA00007970"/>
    </source>
</evidence>
<dbReference type="GO" id="GO:0004400">
    <property type="term" value="F:histidinol-phosphate transaminase activity"/>
    <property type="evidence" value="ECO:0007669"/>
    <property type="project" value="UniProtKB-UniRule"/>
</dbReference>
<dbReference type="InterPro" id="IPR015424">
    <property type="entry name" value="PyrdxlP-dep_Trfase"/>
</dbReference>
<dbReference type="Gene3D" id="3.90.1150.10">
    <property type="entry name" value="Aspartate Aminotransferase, domain 1"/>
    <property type="match status" value="1"/>
</dbReference>
<dbReference type="GO" id="GO:0030170">
    <property type="term" value="F:pyridoxal phosphate binding"/>
    <property type="evidence" value="ECO:0007669"/>
    <property type="project" value="InterPro"/>
</dbReference>
<dbReference type="HAMAP" id="MF_01023">
    <property type="entry name" value="HisC_aminotrans_2"/>
    <property type="match status" value="1"/>
</dbReference>
<dbReference type="Proteomes" id="UP000501094">
    <property type="component" value="Chromosome"/>
</dbReference>
<comment type="similarity">
    <text evidence="3 9">Belongs to the class-II pyridoxal-phosphate-dependent aminotransferase family. Histidinol-phosphate aminotransferase subfamily.</text>
</comment>
<keyword evidence="7 9" id="KW-0663">Pyridoxal phosphate</keyword>
<dbReference type="KEGG" id="peg:E5R92_05245"/>
<feature type="domain" description="Aminotransferase class I/classII large" evidence="10">
    <location>
        <begin position="26"/>
        <end position="353"/>
    </location>
</feature>
<dbReference type="PANTHER" id="PTHR43643:SF3">
    <property type="entry name" value="HISTIDINOL-PHOSPHATE AMINOTRANSFERASE"/>
    <property type="match status" value="1"/>
</dbReference>
<keyword evidence="6 9" id="KW-0808">Transferase</keyword>
<dbReference type="CDD" id="cd00609">
    <property type="entry name" value="AAT_like"/>
    <property type="match status" value="1"/>
</dbReference>
<evidence type="ECO:0000256" key="6">
    <source>
        <dbReference type="ARBA" id="ARBA00022679"/>
    </source>
</evidence>
<evidence type="ECO:0000256" key="7">
    <source>
        <dbReference type="ARBA" id="ARBA00022898"/>
    </source>
</evidence>
<evidence type="ECO:0000256" key="8">
    <source>
        <dbReference type="ARBA" id="ARBA00047481"/>
    </source>
</evidence>
<evidence type="ECO:0000256" key="5">
    <source>
        <dbReference type="ARBA" id="ARBA00022576"/>
    </source>
</evidence>
<dbReference type="NCBIfam" id="TIGR01141">
    <property type="entry name" value="hisC"/>
    <property type="match status" value="1"/>
</dbReference>
<dbReference type="EC" id="2.6.1.9" evidence="9"/>
<organism evidence="11 12">
    <name type="scientific">Candidatus Pelagibacter giovannonii</name>
    <dbReference type="NCBI Taxonomy" id="2563896"/>
    <lineage>
        <taxon>Bacteria</taxon>
        <taxon>Pseudomonadati</taxon>
        <taxon>Pseudomonadota</taxon>
        <taxon>Alphaproteobacteria</taxon>
        <taxon>Candidatus Pelagibacterales</taxon>
        <taxon>Candidatus Pelagibacteraceae</taxon>
        <taxon>Candidatus Pelagibacter</taxon>
    </lineage>
</organism>
<name>A0A6H1Q4L4_9PROT</name>
<feature type="modified residue" description="N6-(pyridoxal phosphate)lysine" evidence="9">
    <location>
        <position position="218"/>
    </location>
</feature>
<dbReference type="Gene3D" id="3.40.640.10">
    <property type="entry name" value="Type I PLP-dependent aspartate aminotransferase-like (Major domain)"/>
    <property type="match status" value="1"/>
</dbReference>
<dbReference type="InterPro" id="IPR015422">
    <property type="entry name" value="PyrdxlP-dep_Trfase_small"/>
</dbReference>
<evidence type="ECO:0000313" key="11">
    <source>
        <dbReference type="EMBL" id="QIZ21185.1"/>
    </source>
</evidence>
<dbReference type="InterPro" id="IPR015421">
    <property type="entry name" value="PyrdxlP-dep_Trfase_major"/>
</dbReference>
<sequence>MTVPKFKKFKIEAYKPGKSNIAKIRNIIKLSANESALGVSPRVKKILQNKELLISKYPDSKAKNLRKEISKKFKCDLERIICGAGSDEIIQMICQLYLKPSDEVIVPQYSFLMYRIYAQIVGAKVVFSKEKNFKASINEIIKKVTRKTKLVFIANPNNPTGTYLTRAELIDLRMKLNKKILLVLDDAYFEYMKNKDYKSGLDLFKNKDNVVVIRTFSKIYGLASLRVGWGHGPKKIISAMNLIRPPFNVNQVAQMAAIEALKDRKFINLSVKHNITEANKVRNVLEKLKIFSNEVTANFLLLNFDKCKFSANYIFNKLQLKGIILRSTEDGYNIKNKLRLTIGSKKENMRFITTIKAIFN</sequence>
<evidence type="ECO:0000256" key="1">
    <source>
        <dbReference type="ARBA" id="ARBA00001933"/>
    </source>
</evidence>
<comment type="catalytic activity">
    <reaction evidence="8 9">
        <text>L-histidinol phosphate + 2-oxoglutarate = 3-(imidazol-4-yl)-2-oxopropyl phosphate + L-glutamate</text>
        <dbReference type="Rhea" id="RHEA:23744"/>
        <dbReference type="ChEBI" id="CHEBI:16810"/>
        <dbReference type="ChEBI" id="CHEBI:29985"/>
        <dbReference type="ChEBI" id="CHEBI:57766"/>
        <dbReference type="ChEBI" id="CHEBI:57980"/>
        <dbReference type="EC" id="2.6.1.9"/>
    </reaction>
</comment>
<keyword evidence="9" id="KW-0368">Histidine biosynthesis</keyword>
<accession>A0A6H1Q4L4</accession>
<comment type="cofactor">
    <cofactor evidence="1 9">
        <name>pyridoxal 5'-phosphate</name>
        <dbReference type="ChEBI" id="CHEBI:597326"/>
    </cofactor>
</comment>